<evidence type="ECO:0000313" key="3">
    <source>
        <dbReference type="Proteomes" id="UP000708208"/>
    </source>
</evidence>
<accession>A0A8J2LGR4</accession>
<dbReference type="OrthoDB" id="10055784at2759"/>
<feature type="compositionally biased region" description="Basic and acidic residues" evidence="1">
    <location>
        <begin position="79"/>
        <end position="90"/>
    </location>
</feature>
<evidence type="ECO:0008006" key="4">
    <source>
        <dbReference type="Google" id="ProtNLM"/>
    </source>
</evidence>
<dbReference type="EMBL" id="CAJVCH010563734">
    <property type="protein sequence ID" value="CAG7832144.1"/>
    <property type="molecule type" value="Genomic_DNA"/>
</dbReference>
<reference evidence="2" key="1">
    <citation type="submission" date="2021-06" db="EMBL/GenBank/DDBJ databases">
        <authorList>
            <person name="Hodson N. C."/>
            <person name="Mongue J. A."/>
            <person name="Jaron S. K."/>
        </authorList>
    </citation>
    <scope>NUCLEOTIDE SEQUENCE</scope>
</reference>
<dbReference type="Proteomes" id="UP000708208">
    <property type="component" value="Unassembled WGS sequence"/>
</dbReference>
<dbReference type="PANTHER" id="PTHR47331">
    <property type="entry name" value="PHD-TYPE DOMAIN-CONTAINING PROTEIN"/>
    <property type="match status" value="1"/>
</dbReference>
<organism evidence="2 3">
    <name type="scientific">Allacma fusca</name>
    <dbReference type="NCBI Taxonomy" id="39272"/>
    <lineage>
        <taxon>Eukaryota</taxon>
        <taxon>Metazoa</taxon>
        <taxon>Ecdysozoa</taxon>
        <taxon>Arthropoda</taxon>
        <taxon>Hexapoda</taxon>
        <taxon>Collembola</taxon>
        <taxon>Symphypleona</taxon>
        <taxon>Sminthuridae</taxon>
        <taxon>Allacma</taxon>
    </lineage>
</organism>
<gene>
    <name evidence="2" type="ORF">AFUS01_LOCUS41847</name>
</gene>
<evidence type="ECO:0000256" key="1">
    <source>
        <dbReference type="SAM" id="MobiDB-lite"/>
    </source>
</evidence>
<proteinExistence type="predicted"/>
<sequence>MARLQKNLKGTAYMLNPELTEELVSKLTSHLKLKWGKFVLRQSDPITLKHLANWLDNVANAASITSSFVFETDSKPGYKKDDRFKKKPETARGPPSPVTLMGPKGSVDTYALFDEASTETLIDGSLVRKLGLKGQHAPLNIQWINSQTSWMKESMNVSVDIVVDVESLIGAQPQILLGKDNYHLIVPRELIEGPPNAPVTTNTKLGWLIHGVNYHRHKIDYTCSVFRANKENDDLLHQLVKEHFKLESLGVSANAKPMRSKEEQRAEMILEKTTRRVGERWETGLLWKCDEVKLPESFVRKLFPDGIACDSPRLWYLPHFAHFNPNKPDKLRLISDTASKSNGTSLNDNLLTGPDFYAPLTSVLFRFRQRRIGFGGDIQEMFPQTKIIEEDLPAQRFLWREMERGQKFPDAVHAIVTQHYTDDYYDSADTKEEAITKIQSVIYVHERGGYKIRNWSSSSKEVLKEIPVELRYTGYNVLNAEFDLPNERVPEEVNVMIKSFQSTRCYFTGLPDDARKCLHIFCDASEKAMSVAAYITFEVTGEINTSFAMGKSKVAPLAIAQVHPEIRTRGRNSKRCKTYVAHRLGEIQESSDATQWHWIPATENVADEGTRDLKAAELTSTGRWINGPKFLKLPPSEWPKDKGILKIEEFEPEILEIKRECRKLSVRITNLTVLDIFSAKVYWWKRSQLDSFPIEVALLTKGKILPSSSRLHFLSPYIDENGVLRVIGRTSEATEHSQWTKNPVILDPKHYYTILVGEWFHGEANHYGMETVANEIRQRFWILHLRTFVKSIWGNCQWCKNLRAQPKVPEMAPLPEFRVTRFQRAFTVTGLLWTYDCHHWTSI</sequence>
<dbReference type="Pfam" id="PF05380">
    <property type="entry name" value="Peptidase_A17"/>
    <property type="match status" value="1"/>
</dbReference>
<feature type="region of interest" description="Disordered" evidence="1">
    <location>
        <begin position="79"/>
        <end position="100"/>
    </location>
</feature>
<name>A0A8J2LGR4_9HEXA</name>
<keyword evidence="3" id="KW-1185">Reference proteome</keyword>
<protein>
    <recommendedName>
        <fullName evidence="4">Integrase zinc-binding domain-containing protein</fullName>
    </recommendedName>
</protein>
<evidence type="ECO:0000313" key="2">
    <source>
        <dbReference type="EMBL" id="CAG7832144.1"/>
    </source>
</evidence>
<dbReference type="InterPro" id="IPR008042">
    <property type="entry name" value="Retrotrans_Pao"/>
</dbReference>
<comment type="caution">
    <text evidence="2">The sequence shown here is derived from an EMBL/GenBank/DDBJ whole genome shotgun (WGS) entry which is preliminary data.</text>
</comment>
<dbReference type="AlphaFoldDB" id="A0A8J2LGR4"/>